<dbReference type="InterPro" id="IPR015919">
    <property type="entry name" value="Cadherin-like_sf"/>
</dbReference>
<dbReference type="CDD" id="cd11304">
    <property type="entry name" value="Cadherin_repeat"/>
    <property type="match status" value="1"/>
</dbReference>
<protein>
    <submittedName>
        <fullName evidence="1">Uncharacterized protein</fullName>
    </submittedName>
</protein>
<comment type="caution">
    <text evidence="1">The sequence shown here is derived from an EMBL/GenBank/DDBJ whole genome shotgun (WGS) entry which is preliminary data.</text>
</comment>
<dbReference type="Proteomes" id="UP001165289">
    <property type="component" value="Unassembled WGS sequence"/>
</dbReference>
<keyword evidence="2" id="KW-1185">Reference proteome</keyword>
<organism evidence="1 2">
    <name type="scientific">Oopsacas minuta</name>
    <dbReference type="NCBI Taxonomy" id="111878"/>
    <lineage>
        <taxon>Eukaryota</taxon>
        <taxon>Metazoa</taxon>
        <taxon>Porifera</taxon>
        <taxon>Hexactinellida</taxon>
        <taxon>Hexasterophora</taxon>
        <taxon>Lyssacinosida</taxon>
        <taxon>Leucopsacidae</taxon>
        <taxon>Oopsacas</taxon>
    </lineage>
</organism>
<evidence type="ECO:0000313" key="1">
    <source>
        <dbReference type="EMBL" id="KAI6657138.1"/>
    </source>
</evidence>
<dbReference type="Gene3D" id="2.60.40.60">
    <property type="entry name" value="Cadherins"/>
    <property type="match status" value="1"/>
</dbReference>
<dbReference type="SUPFAM" id="SSF49313">
    <property type="entry name" value="Cadherin-like"/>
    <property type="match status" value="1"/>
</dbReference>
<gene>
    <name evidence="1" type="ORF">LOD99_15924</name>
</gene>
<accession>A0AAV7K7M5</accession>
<evidence type="ECO:0000313" key="2">
    <source>
        <dbReference type="Proteomes" id="UP001165289"/>
    </source>
</evidence>
<dbReference type="GO" id="GO:0005509">
    <property type="term" value="F:calcium ion binding"/>
    <property type="evidence" value="ECO:0007669"/>
    <property type="project" value="InterPro"/>
</dbReference>
<name>A0AAV7K7M5_9METZ</name>
<reference evidence="1 2" key="1">
    <citation type="journal article" date="2023" name="BMC Biol.">
        <title>The compact genome of the sponge Oopsacas minuta (Hexactinellida) is lacking key metazoan core genes.</title>
        <authorList>
            <person name="Santini S."/>
            <person name="Schenkelaars Q."/>
            <person name="Jourda C."/>
            <person name="Duchesne M."/>
            <person name="Belahbib H."/>
            <person name="Rocher C."/>
            <person name="Selva M."/>
            <person name="Riesgo A."/>
            <person name="Vervoort M."/>
            <person name="Leys S.P."/>
            <person name="Kodjabachian L."/>
            <person name="Le Bivic A."/>
            <person name="Borchiellini C."/>
            <person name="Claverie J.M."/>
            <person name="Renard E."/>
        </authorList>
    </citation>
    <scope>NUCLEOTIDE SEQUENCE [LARGE SCALE GENOMIC DNA]</scope>
    <source>
        <strain evidence="1">SPO-2</strain>
    </source>
</reference>
<sequence>MVCYCIYYFSYSLTGTSDFTIDDSSGLLRTNVIFSGRVGQLLKFSVSASDQAEADSKTSSETVFVSVIDNQYLIQIVVDQTIENTRLCLDQLVNKLILLTNYQVLT</sequence>
<dbReference type="GO" id="GO:0016020">
    <property type="term" value="C:membrane"/>
    <property type="evidence" value="ECO:0007669"/>
    <property type="project" value="InterPro"/>
</dbReference>
<dbReference type="AlphaFoldDB" id="A0AAV7K7M5"/>
<dbReference type="EMBL" id="JAKMXF010000122">
    <property type="protein sequence ID" value="KAI6657138.1"/>
    <property type="molecule type" value="Genomic_DNA"/>
</dbReference>
<proteinExistence type="predicted"/>